<comment type="caution">
    <text evidence="1">The sequence shown here is derived from an EMBL/GenBank/DDBJ whole genome shotgun (WGS) entry which is preliminary data.</text>
</comment>
<keyword evidence="2" id="KW-1185">Reference proteome</keyword>
<sequence length="75" mass="8792">VRALAPEFYDSMAYHTSWLLVHWKFITEPSYGPQSRLGRTMEDHKAARKQVGKLRRADEHAYEEMALDAQKVKDE</sequence>
<feature type="non-terminal residue" evidence="1">
    <location>
        <position position="1"/>
    </location>
</feature>
<evidence type="ECO:0000313" key="2">
    <source>
        <dbReference type="Proteomes" id="UP000749646"/>
    </source>
</evidence>
<gene>
    <name evidence="1" type="ORF">BGZ65_005119</name>
</gene>
<reference evidence="1" key="1">
    <citation type="journal article" date="2020" name="Fungal Divers.">
        <title>Resolving the Mortierellaceae phylogeny through synthesis of multi-gene phylogenetics and phylogenomics.</title>
        <authorList>
            <person name="Vandepol N."/>
            <person name="Liber J."/>
            <person name="Desiro A."/>
            <person name="Na H."/>
            <person name="Kennedy M."/>
            <person name="Barry K."/>
            <person name="Grigoriev I.V."/>
            <person name="Miller A.N."/>
            <person name="O'Donnell K."/>
            <person name="Stajich J.E."/>
            <person name="Bonito G."/>
        </authorList>
    </citation>
    <scope>NUCLEOTIDE SEQUENCE</scope>
    <source>
        <strain evidence="1">MES-2147</strain>
    </source>
</reference>
<dbReference type="Proteomes" id="UP000749646">
    <property type="component" value="Unassembled WGS sequence"/>
</dbReference>
<organism evidence="1 2">
    <name type="scientific">Modicella reniformis</name>
    <dbReference type="NCBI Taxonomy" id="1440133"/>
    <lineage>
        <taxon>Eukaryota</taxon>
        <taxon>Fungi</taxon>
        <taxon>Fungi incertae sedis</taxon>
        <taxon>Mucoromycota</taxon>
        <taxon>Mortierellomycotina</taxon>
        <taxon>Mortierellomycetes</taxon>
        <taxon>Mortierellales</taxon>
        <taxon>Mortierellaceae</taxon>
        <taxon>Modicella</taxon>
    </lineage>
</organism>
<dbReference type="AlphaFoldDB" id="A0A9P6MHJ6"/>
<proteinExistence type="predicted"/>
<dbReference type="OrthoDB" id="200948at2759"/>
<dbReference type="EMBL" id="JAAAHW010000728">
    <property type="protein sequence ID" value="KAF9999544.1"/>
    <property type="molecule type" value="Genomic_DNA"/>
</dbReference>
<accession>A0A9P6MHJ6</accession>
<protein>
    <submittedName>
        <fullName evidence="1">Uncharacterized protein</fullName>
    </submittedName>
</protein>
<evidence type="ECO:0000313" key="1">
    <source>
        <dbReference type="EMBL" id="KAF9999544.1"/>
    </source>
</evidence>
<name>A0A9P6MHJ6_9FUNG</name>